<dbReference type="EMBL" id="JBBWUH010000008">
    <property type="protein sequence ID" value="KAK8159448.1"/>
    <property type="molecule type" value="Genomic_DNA"/>
</dbReference>
<protein>
    <submittedName>
        <fullName evidence="1">Uncharacterized protein</fullName>
    </submittedName>
</protein>
<gene>
    <name evidence="1" type="ORF">IWX90DRAFT_300828</name>
</gene>
<keyword evidence="2" id="KW-1185">Reference proteome</keyword>
<evidence type="ECO:0000313" key="2">
    <source>
        <dbReference type="Proteomes" id="UP001456524"/>
    </source>
</evidence>
<sequence length="207" mass="22658">MSPMPLLLLLRDGKPSLPCYRPPAPLDITDDTRSGPLRSVTGPLASHWLNLFPNLLSRMASFPRLWYCSRFQCVFTAPTYHPVDGPDRSAGLRSVLGRDVDCPGFSRGNVTRQARLLKLPTRVTWRFFLLAAGPLPSTKDEFNVLEGGCYGANLASNAHCFGMHRVHSVKSSRHSTTEVSSPLAAAMQAWTHGPGKTSVSCPLASRK</sequence>
<dbReference type="Proteomes" id="UP001456524">
    <property type="component" value="Unassembled WGS sequence"/>
</dbReference>
<proteinExistence type="predicted"/>
<name>A0ABR1XKX9_9PEZI</name>
<comment type="caution">
    <text evidence="1">The sequence shown here is derived from an EMBL/GenBank/DDBJ whole genome shotgun (WGS) entry which is preliminary data.</text>
</comment>
<organism evidence="1 2">
    <name type="scientific">Phyllosticta citrichinensis</name>
    <dbReference type="NCBI Taxonomy" id="1130410"/>
    <lineage>
        <taxon>Eukaryota</taxon>
        <taxon>Fungi</taxon>
        <taxon>Dikarya</taxon>
        <taxon>Ascomycota</taxon>
        <taxon>Pezizomycotina</taxon>
        <taxon>Dothideomycetes</taxon>
        <taxon>Dothideomycetes incertae sedis</taxon>
        <taxon>Botryosphaeriales</taxon>
        <taxon>Phyllostictaceae</taxon>
        <taxon>Phyllosticta</taxon>
    </lineage>
</organism>
<evidence type="ECO:0000313" key="1">
    <source>
        <dbReference type="EMBL" id="KAK8159448.1"/>
    </source>
</evidence>
<reference evidence="1 2" key="1">
    <citation type="journal article" date="2022" name="G3 (Bethesda)">
        <title>Enemy or ally: a genomic approach to elucidate the lifestyle of Phyllosticta citrichinaensis.</title>
        <authorList>
            <person name="Buijs V.A."/>
            <person name="Groenewald J.Z."/>
            <person name="Haridas S."/>
            <person name="LaButti K.M."/>
            <person name="Lipzen A."/>
            <person name="Martin F.M."/>
            <person name="Barry K."/>
            <person name="Grigoriev I.V."/>
            <person name="Crous P.W."/>
            <person name="Seidl M.F."/>
        </authorList>
    </citation>
    <scope>NUCLEOTIDE SEQUENCE [LARGE SCALE GENOMIC DNA]</scope>
    <source>
        <strain evidence="1 2">CBS 129764</strain>
    </source>
</reference>
<accession>A0ABR1XKX9</accession>